<dbReference type="PANTHER" id="PTHR23227:SF67">
    <property type="entry name" value="CRANIOFACIAL DEVELOPMENT PROTEIN 2-LIKE"/>
    <property type="match status" value="1"/>
</dbReference>
<reference evidence="1 2" key="1">
    <citation type="submission" date="2018-11" db="EMBL/GenBank/DDBJ databases">
        <authorList>
            <consortium name="Pathogen Informatics"/>
        </authorList>
    </citation>
    <scope>NUCLEOTIDE SEQUENCE [LARGE SCALE GENOMIC DNA]</scope>
</reference>
<dbReference type="WBParaSite" id="HPBE_0001829901-mRNA-1">
    <property type="protein sequence ID" value="HPBE_0001829901-mRNA-1"/>
    <property type="gene ID" value="HPBE_0001829901"/>
</dbReference>
<gene>
    <name evidence="1" type="ORF">HPBE_LOCUS18298</name>
</gene>
<dbReference type="AlphaFoldDB" id="A0A183G8S4"/>
<accession>A0A3P8EV07</accession>
<accession>A0A183G8S4</accession>
<dbReference type="Gene3D" id="3.60.10.10">
    <property type="entry name" value="Endonuclease/exonuclease/phosphatase"/>
    <property type="match status" value="1"/>
</dbReference>
<protein>
    <submittedName>
        <fullName evidence="3">CNH domain-containing protein</fullName>
    </submittedName>
</protein>
<dbReference type="OrthoDB" id="418748at2759"/>
<dbReference type="InterPro" id="IPR027124">
    <property type="entry name" value="Swc5/CFDP1/2"/>
</dbReference>
<reference evidence="3" key="2">
    <citation type="submission" date="2019-09" db="UniProtKB">
        <authorList>
            <consortium name="WormBaseParasite"/>
        </authorList>
    </citation>
    <scope>IDENTIFICATION</scope>
</reference>
<evidence type="ECO:0000313" key="1">
    <source>
        <dbReference type="EMBL" id="VDP11076.1"/>
    </source>
</evidence>
<proteinExistence type="predicted"/>
<organism evidence="2 3">
    <name type="scientific">Heligmosomoides polygyrus</name>
    <name type="common">Parasitic roundworm</name>
    <dbReference type="NCBI Taxonomy" id="6339"/>
    <lineage>
        <taxon>Eukaryota</taxon>
        <taxon>Metazoa</taxon>
        <taxon>Ecdysozoa</taxon>
        <taxon>Nematoda</taxon>
        <taxon>Chromadorea</taxon>
        <taxon>Rhabditida</taxon>
        <taxon>Rhabditina</taxon>
        <taxon>Rhabditomorpha</taxon>
        <taxon>Strongyloidea</taxon>
        <taxon>Heligmosomidae</taxon>
        <taxon>Heligmosomoides</taxon>
    </lineage>
</organism>
<keyword evidence="2" id="KW-1185">Reference proteome</keyword>
<sequence>MSVPPRCVTGNCSLLQAKLITDIRVQATGPSVRPVNGDPSTWLMTLTKTRVATLNVGYVDGPLVRVGRSAGAKTSRLMCGTGDEVVLLCHGGFGYGARDADGERILEYADSHNIIIANTVFRKRDTHLVSFYSGSTKIEIDFILLKHRDRKLVTDAKVVPYETAATQHRYTLLSRPSEAKACRLMRSTENQEVAVEGKRYCFCFPYSVTDETWKNATDTILQVACSELGMTKPGRRKIKKLWSNDVREIVRGKKKLYHAFLCDKTSDKWRLYQEAKKAANKAVAVEKAVHYDDLSDKLEMVNDIFIDLPRRVIVRPRNSWASTMRMATY</sequence>
<name>A0A183G8S4_HELPZ</name>
<dbReference type="EMBL" id="UZAH01030593">
    <property type="protein sequence ID" value="VDP11076.1"/>
    <property type="molecule type" value="Genomic_DNA"/>
</dbReference>
<dbReference type="InterPro" id="IPR036691">
    <property type="entry name" value="Endo/exonu/phosph_ase_sf"/>
</dbReference>
<dbReference type="PANTHER" id="PTHR23227">
    <property type="entry name" value="BUCENTAUR RELATED"/>
    <property type="match status" value="1"/>
</dbReference>
<dbReference type="Proteomes" id="UP000050761">
    <property type="component" value="Unassembled WGS sequence"/>
</dbReference>
<evidence type="ECO:0000313" key="3">
    <source>
        <dbReference type="WBParaSite" id="HPBE_0001829901-mRNA-1"/>
    </source>
</evidence>
<evidence type="ECO:0000313" key="2">
    <source>
        <dbReference type="Proteomes" id="UP000050761"/>
    </source>
</evidence>